<evidence type="ECO:0000313" key="1">
    <source>
        <dbReference type="EMBL" id="KAJ1120315.1"/>
    </source>
</evidence>
<name>A0AAV7NW71_PLEWA</name>
<comment type="caution">
    <text evidence="1">The sequence shown here is derived from an EMBL/GenBank/DDBJ whole genome shotgun (WGS) entry which is preliminary data.</text>
</comment>
<proteinExistence type="predicted"/>
<accession>A0AAV7NW71</accession>
<gene>
    <name evidence="1" type="ORF">NDU88_008489</name>
</gene>
<evidence type="ECO:0000313" key="2">
    <source>
        <dbReference type="Proteomes" id="UP001066276"/>
    </source>
</evidence>
<dbReference type="EMBL" id="JANPWB010000012">
    <property type="protein sequence ID" value="KAJ1120315.1"/>
    <property type="molecule type" value="Genomic_DNA"/>
</dbReference>
<organism evidence="1 2">
    <name type="scientific">Pleurodeles waltl</name>
    <name type="common">Iberian ribbed newt</name>
    <dbReference type="NCBI Taxonomy" id="8319"/>
    <lineage>
        <taxon>Eukaryota</taxon>
        <taxon>Metazoa</taxon>
        <taxon>Chordata</taxon>
        <taxon>Craniata</taxon>
        <taxon>Vertebrata</taxon>
        <taxon>Euteleostomi</taxon>
        <taxon>Amphibia</taxon>
        <taxon>Batrachia</taxon>
        <taxon>Caudata</taxon>
        <taxon>Salamandroidea</taxon>
        <taxon>Salamandridae</taxon>
        <taxon>Pleurodelinae</taxon>
        <taxon>Pleurodeles</taxon>
    </lineage>
</organism>
<keyword evidence="2" id="KW-1185">Reference proteome</keyword>
<dbReference type="AlphaFoldDB" id="A0AAV7NW71"/>
<dbReference type="Proteomes" id="UP001066276">
    <property type="component" value="Chromosome 8"/>
</dbReference>
<reference evidence="1" key="1">
    <citation type="journal article" date="2022" name="bioRxiv">
        <title>Sequencing and chromosome-scale assembly of the giantPleurodeles waltlgenome.</title>
        <authorList>
            <person name="Brown T."/>
            <person name="Elewa A."/>
            <person name="Iarovenko S."/>
            <person name="Subramanian E."/>
            <person name="Araus A.J."/>
            <person name="Petzold A."/>
            <person name="Susuki M."/>
            <person name="Suzuki K.-i.T."/>
            <person name="Hayashi T."/>
            <person name="Toyoda A."/>
            <person name="Oliveira C."/>
            <person name="Osipova E."/>
            <person name="Leigh N.D."/>
            <person name="Simon A."/>
            <person name="Yun M.H."/>
        </authorList>
    </citation>
    <scope>NUCLEOTIDE SEQUENCE</scope>
    <source>
        <strain evidence="1">20211129_DDA</strain>
        <tissue evidence="1">Liver</tissue>
    </source>
</reference>
<sequence length="117" mass="13277">MSFQYVCQDDYTSAIVNLETTRNKWHNVWVKARLDTLCKTCALKQEVEGSEKKHSACARYLSIARESVRLLHTHAAHPKTGKNKDTQVLRKQQLRRCAEPLRVPKSKAAKDASNSPG</sequence>
<protein>
    <submittedName>
        <fullName evidence="1">Uncharacterized protein</fullName>
    </submittedName>
</protein>